<dbReference type="Proteomes" id="UP000002274">
    <property type="component" value="Chromosome"/>
</dbReference>
<evidence type="ECO:0000313" key="2">
    <source>
        <dbReference type="Proteomes" id="UP000002274"/>
    </source>
</evidence>
<dbReference type="BioCyc" id="PMAR59922:G1G80-1057-MONOMER"/>
<dbReference type="EMBL" id="CP000554">
    <property type="protein sequence ID" value="ABM77958.1"/>
    <property type="molecule type" value="Genomic_DNA"/>
</dbReference>
<evidence type="ECO:0000313" key="1">
    <source>
        <dbReference type="EMBL" id="ABM77958.1"/>
    </source>
</evidence>
<dbReference type="KEGG" id="pmf:P9303_12091"/>
<protein>
    <submittedName>
        <fullName evidence="1">Uncharacterized protein</fullName>
    </submittedName>
</protein>
<name>A2C8Z8_PROM3</name>
<accession>A2C8Z8</accession>
<dbReference type="AlphaFoldDB" id="A2C8Z8"/>
<proteinExistence type="predicted"/>
<dbReference type="HOGENOM" id="CLU_2370534_0_0_3"/>
<organism evidence="1 2">
    <name type="scientific">Prochlorococcus marinus (strain MIT 9303)</name>
    <dbReference type="NCBI Taxonomy" id="59922"/>
    <lineage>
        <taxon>Bacteria</taxon>
        <taxon>Bacillati</taxon>
        <taxon>Cyanobacteriota</taxon>
        <taxon>Cyanophyceae</taxon>
        <taxon>Synechococcales</taxon>
        <taxon>Prochlorococcaceae</taxon>
        <taxon>Prochlorococcus</taxon>
    </lineage>
</organism>
<dbReference type="STRING" id="59922.P9303_12091"/>
<gene>
    <name evidence="1" type="ordered locus">P9303_12091</name>
</gene>
<reference evidence="1 2" key="1">
    <citation type="journal article" date="2007" name="PLoS Genet.">
        <title>Patterns and implications of gene gain and loss in the evolution of Prochlorococcus.</title>
        <authorList>
            <person name="Kettler G.C."/>
            <person name="Martiny A.C."/>
            <person name="Huang K."/>
            <person name="Zucker J."/>
            <person name="Coleman M.L."/>
            <person name="Rodrigue S."/>
            <person name="Chen F."/>
            <person name="Lapidus A."/>
            <person name="Ferriera S."/>
            <person name="Johnson J."/>
            <person name="Steglich C."/>
            <person name="Church G.M."/>
            <person name="Richardson P."/>
            <person name="Chisholm S.W."/>
        </authorList>
    </citation>
    <scope>NUCLEOTIDE SEQUENCE [LARGE SCALE GENOMIC DNA]</scope>
    <source>
        <strain evidence="1 2">MIT 9303</strain>
    </source>
</reference>
<sequence length="95" mass="10430">MVLTSLGYHWLNGDHSWMFGLNADNDSRPVNTGDVDTYIKGANSVSDNRDVFFSYVASGLETFSNSWNFNAYSQVPIGDVEIASILKIPGGIHIT</sequence>